<evidence type="ECO:0000313" key="1">
    <source>
        <dbReference type="EMBL" id="CDF38055.1"/>
    </source>
</evidence>
<protein>
    <submittedName>
        <fullName evidence="1">Uncharacterized protein</fullName>
    </submittedName>
</protein>
<name>R7QKZ5_CHOCR</name>
<dbReference type="EMBL" id="HG001895">
    <property type="protein sequence ID" value="CDF38055.1"/>
    <property type="molecule type" value="Genomic_DNA"/>
</dbReference>
<dbReference type="GeneID" id="17325643"/>
<dbReference type="Gramene" id="CDF38055">
    <property type="protein sequence ID" value="CDF38055"/>
    <property type="gene ID" value="CHC_T00000539001"/>
</dbReference>
<proteinExistence type="predicted"/>
<keyword evidence="2" id="KW-1185">Reference proteome</keyword>
<organism evidence="1 2">
    <name type="scientific">Chondrus crispus</name>
    <name type="common">Carrageen Irish moss</name>
    <name type="synonym">Polymorpha crispa</name>
    <dbReference type="NCBI Taxonomy" id="2769"/>
    <lineage>
        <taxon>Eukaryota</taxon>
        <taxon>Rhodophyta</taxon>
        <taxon>Florideophyceae</taxon>
        <taxon>Rhodymeniophycidae</taxon>
        <taxon>Gigartinales</taxon>
        <taxon>Gigartinaceae</taxon>
        <taxon>Chondrus</taxon>
    </lineage>
</organism>
<sequence>MTRAGPGLVTCIPLLTQTLRKNPRNPVVTAMVVPVALLRIALMSFMSTTRRQISDKLTPIENTCSIKWTCCPMDLSITNPAEAMTAAISVATTPNTASGWEPRAVGRVTSDTPRMLRTRMPKSERVKGSERKMTASIVVMDGTVANSVRTRPTGMRAMATLPR</sequence>
<evidence type="ECO:0000313" key="2">
    <source>
        <dbReference type="Proteomes" id="UP000012073"/>
    </source>
</evidence>
<reference evidence="2" key="1">
    <citation type="journal article" date="2013" name="Proc. Natl. Acad. Sci. U.S.A.">
        <title>Genome structure and metabolic features in the red seaweed Chondrus crispus shed light on evolution of the Archaeplastida.</title>
        <authorList>
            <person name="Collen J."/>
            <person name="Porcel B."/>
            <person name="Carre W."/>
            <person name="Ball S.G."/>
            <person name="Chaparro C."/>
            <person name="Tonon T."/>
            <person name="Barbeyron T."/>
            <person name="Michel G."/>
            <person name="Noel B."/>
            <person name="Valentin K."/>
            <person name="Elias M."/>
            <person name="Artiguenave F."/>
            <person name="Arun A."/>
            <person name="Aury J.M."/>
            <person name="Barbosa-Neto J.F."/>
            <person name="Bothwell J.H."/>
            <person name="Bouget F.Y."/>
            <person name="Brillet L."/>
            <person name="Cabello-Hurtado F."/>
            <person name="Capella-Gutierrez S."/>
            <person name="Charrier B."/>
            <person name="Cladiere L."/>
            <person name="Cock J.M."/>
            <person name="Coelho S.M."/>
            <person name="Colleoni C."/>
            <person name="Czjzek M."/>
            <person name="Da Silva C."/>
            <person name="Delage L."/>
            <person name="Denoeud F."/>
            <person name="Deschamps P."/>
            <person name="Dittami S.M."/>
            <person name="Gabaldon T."/>
            <person name="Gachon C.M."/>
            <person name="Groisillier A."/>
            <person name="Herve C."/>
            <person name="Jabbari K."/>
            <person name="Katinka M."/>
            <person name="Kloareg B."/>
            <person name="Kowalczyk N."/>
            <person name="Labadie K."/>
            <person name="Leblanc C."/>
            <person name="Lopez P.J."/>
            <person name="McLachlan D.H."/>
            <person name="Meslet-Cladiere L."/>
            <person name="Moustafa A."/>
            <person name="Nehr Z."/>
            <person name="Nyvall Collen P."/>
            <person name="Panaud O."/>
            <person name="Partensky F."/>
            <person name="Poulain J."/>
            <person name="Rensing S.A."/>
            <person name="Rousvoal S."/>
            <person name="Samson G."/>
            <person name="Symeonidi A."/>
            <person name="Weissenbach J."/>
            <person name="Zambounis A."/>
            <person name="Wincker P."/>
            <person name="Boyen C."/>
        </authorList>
    </citation>
    <scope>NUCLEOTIDE SEQUENCE [LARGE SCALE GENOMIC DNA]</scope>
    <source>
        <strain evidence="2">cv. Stackhouse</strain>
    </source>
</reference>
<gene>
    <name evidence="1" type="ORF">CHC_T00000539001</name>
</gene>
<dbReference type="KEGG" id="ccp:CHC_T00000539001"/>
<dbReference type="RefSeq" id="XP_005717924.1">
    <property type="nucleotide sequence ID" value="XM_005717867.1"/>
</dbReference>
<accession>R7QKZ5</accession>
<dbReference type="Proteomes" id="UP000012073">
    <property type="component" value="Unassembled WGS sequence"/>
</dbReference>
<dbReference type="AlphaFoldDB" id="R7QKZ5"/>